<keyword evidence="3" id="KW-1185">Reference proteome</keyword>
<dbReference type="AlphaFoldDB" id="A0A9P4WF99"/>
<evidence type="ECO:0000256" key="1">
    <source>
        <dbReference type="SAM" id="Phobius"/>
    </source>
</evidence>
<keyword evidence="1" id="KW-1133">Transmembrane helix</keyword>
<accession>A0A9P4WF99</accession>
<gene>
    <name evidence="2" type="ORF">E8E12_000008</name>
</gene>
<protein>
    <submittedName>
        <fullName evidence="2">Uncharacterized protein</fullName>
    </submittedName>
</protein>
<name>A0A9P4WF99_9PLEO</name>
<proteinExistence type="predicted"/>
<dbReference type="EMBL" id="SWKV01000356">
    <property type="protein sequence ID" value="KAF3027919.1"/>
    <property type="molecule type" value="Genomic_DNA"/>
</dbReference>
<evidence type="ECO:0000313" key="2">
    <source>
        <dbReference type="EMBL" id="KAF3027919.1"/>
    </source>
</evidence>
<feature type="transmembrane region" description="Helical" evidence="1">
    <location>
        <begin position="51"/>
        <end position="74"/>
    </location>
</feature>
<evidence type="ECO:0000313" key="3">
    <source>
        <dbReference type="Proteomes" id="UP000758155"/>
    </source>
</evidence>
<comment type="caution">
    <text evidence="2">The sequence shown here is derived from an EMBL/GenBank/DDBJ whole genome shotgun (WGS) entry which is preliminary data.</text>
</comment>
<keyword evidence="1" id="KW-0472">Membrane</keyword>
<organism evidence="2 3">
    <name type="scientific">Didymella heteroderae</name>
    <dbReference type="NCBI Taxonomy" id="1769908"/>
    <lineage>
        <taxon>Eukaryota</taxon>
        <taxon>Fungi</taxon>
        <taxon>Dikarya</taxon>
        <taxon>Ascomycota</taxon>
        <taxon>Pezizomycotina</taxon>
        <taxon>Dothideomycetes</taxon>
        <taxon>Pleosporomycetidae</taxon>
        <taxon>Pleosporales</taxon>
        <taxon>Pleosporineae</taxon>
        <taxon>Didymellaceae</taxon>
        <taxon>Didymella</taxon>
    </lineage>
</organism>
<feature type="transmembrane region" description="Helical" evidence="1">
    <location>
        <begin position="20"/>
        <end position="39"/>
    </location>
</feature>
<dbReference type="OrthoDB" id="5417844at2759"/>
<keyword evidence="1" id="KW-0812">Transmembrane</keyword>
<feature type="non-terminal residue" evidence="2">
    <location>
        <position position="1"/>
    </location>
</feature>
<sequence length="109" mass="12231">MASVVDAHENLTAYRRRLDGVAYTTYILIMLLVPLKVWCRRRAGGWANVGLDDYMSVFALAVANGFFYVCIVGMRKSLGLHVDAVTDARQIVDFLRDVYVAQVLYVVAI</sequence>
<reference evidence="2" key="1">
    <citation type="submission" date="2019-04" db="EMBL/GenBank/DDBJ databases">
        <title>Sequencing of skin fungus with MAO and IRED activity.</title>
        <authorList>
            <person name="Marsaioli A.J."/>
            <person name="Bonatto J.M.C."/>
            <person name="Reis Junior O."/>
        </authorList>
    </citation>
    <scope>NUCLEOTIDE SEQUENCE</scope>
    <source>
        <strain evidence="2">28M1</strain>
    </source>
</reference>
<dbReference type="Proteomes" id="UP000758155">
    <property type="component" value="Unassembled WGS sequence"/>
</dbReference>